<evidence type="ECO:0000313" key="1">
    <source>
        <dbReference type="EMBL" id="KUG14983.1"/>
    </source>
</evidence>
<dbReference type="AlphaFoldDB" id="A0A0W8F258"/>
<dbReference type="EC" id="3.5.2.6" evidence="1"/>
<name>A0A0W8F258_9ZZZZ</name>
<dbReference type="InterPro" id="IPR012338">
    <property type="entry name" value="Beta-lactam/transpept-like"/>
</dbReference>
<protein>
    <submittedName>
        <fullName evidence="1">Beta-lactamase</fullName>
        <ecNumber evidence="1">3.5.2.6</ecNumber>
    </submittedName>
</protein>
<keyword evidence="1" id="KW-0378">Hydrolase</keyword>
<reference evidence="1" key="1">
    <citation type="journal article" date="2015" name="Proc. Natl. Acad. Sci. U.S.A.">
        <title>Networks of energetic and metabolic interactions define dynamics in microbial communities.</title>
        <authorList>
            <person name="Embree M."/>
            <person name="Liu J.K."/>
            <person name="Al-Bassam M.M."/>
            <person name="Zengler K."/>
        </authorList>
    </citation>
    <scope>NUCLEOTIDE SEQUENCE</scope>
</reference>
<organism evidence="1">
    <name type="scientific">hydrocarbon metagenome</name>
    <dbReference type="NCBI Taxonomy" id="938273"/>
    <lineage>
        <taxon>unclassified sequences</taxon>
        <taxon>metagenomes</taxon>
        <taxon>ecological metagenomes</taxon>
    </lineage>
</organism>
<dbReference type="EMBL" id="LNQE01001597">
    <property type="protein sequence ID" value="KUG14983.1"/>
    <property type="molecule type" value="Genomic_DNA"/>
</dbReference>
<comment type="caution">
    <text evidence="1">The sequence shown here is derived from an EMBL/GenBank/DDBJ whole genome shotgun (WGS) entry which is preliminary data.</text>
</comment>
<dbReference type="Gene3D" id="3.40.710.10">
    <property type="entry name" value="DD-peptidase/beta-lactamase superfamily"/>
    <property type="match status" value="1"/>
</dbReference>
<sequence>MTNTSARFDDFALAEDHADTYPMTNRTAVPGPLLNDDVNSPAGGVSSTINDMARYARLQVNEGSIEGAR</sequence>
<accession>A0A0W8F258</accession>
<dbReference type="SUPFAM" id="SSF56601">
    <property type="entry name" value="beta-lactamase/transpeptidase-like"/>
    <property type="match status" value="1"/>
</dbReference>
<gene>
    <name evidence="1" type="ORF">ASZ90_015368</name>
</gene>
<proteinExistence type="predicted"/>
<dbReference type="GO" id="GO:0008800">
    <property type="term" value="F:beta-lactamase activity"/>
    <property type="evidence" value="ECO:0007669"/>
    <property type="project" value="UniProtKB-EC"/>
</dbReference>